<dbReference type="GO" id="GO:0005576">
    <property type="term" value="C:extracellular region"/>
    <property type="evidence" value="ECO:0007669"/>
    <property type="project" value="UniProtKB-SubCell"/>
</dbReference>
<keyword evidence="3" id="KW-0645">Protease</keyword>
<keyword evidence="4" id="KW-0222">Digestion</keyword>
<keyword evidence="8" id="KW-1015">Disulfide bond</keyword>
<gene>
    <name evidence="12" type="ORF">J0S82_017258</name>
</gene>
<comment type="subcellular location">
    <subcellularLocation>
        <location evidence="1">Secreted</location>
        <location evidence="1">Extracellular space</location>
    </subcellularLocation>
</comment>
<evidence type="ECO:0000256" key="2">
    <source>
        <dbReference type="ARBA" id="ARBA00022525"/>
    </source>
</evidence>
<dbReference type="Gene3D" id="2.40.10.10">
    <property type="entry name" value="Trypsin-like serine proteases"/>
    <property type="match status" value="2"/>
</dbReference>
<dbReference type="InterPro" id="IPR018114">
    <property type="entry name" value="TRYPSIN_HIS"/>
</dbReference>
<dbReference type="PROSITE" id="PS50240">
    <property type="entry name" value="TRYPSIN_DOM"/>
    <property type="match status" value="2"/>
</dbReference>
<evidence type="ECO:0000256" key="4">
    <source>
        <dbReference type="ARBA" id="ARBA00022757"/>
    </source>
</evidence>
<dbReference type="SUPFAM" id="SSF50494">
    <property type="entry name" value="Trypsin-like serine proteases"/>
    <property type="match status" value="2"/>
</dbReference>
<keyword evidence="13" id="KW-1185">Reference proteome</keyword>
<dbReference type="GO" id="GO:0007586">
    <property type="term" value="P:digestion"/>
    <property type="evidence" value="ECO:0007669"/>
    <property type="project" value="UniProtKB-KW"/>
</dbReference>
<evidence type="ECO:0000256" key="9">
    <source>
        <dbReference type="ARBA" id="ARBA00044036"/>
    </source>
</evidence>
<feature type="domain" description="Peptidase S1" evidence="11">
    <location>
        <begin position="34"/>
        <end position="268"/>
    </location>
</feature>
<organism evidence="12 13">
    <name type="scientific">Galemys pyrenaicus</name>
    <name type="common">Iberian desman</name>
    <name type="synonym">Pyrenean desman</name>
    <dbReference type="NCBI Taxonomy" id="202257"/>
    <lineage>
        <taxon>Eukaryota</taxon>
        <taxon>Metazoa</taxon>
        <taxon>Chordata</taxon>
        <taxon>Craniata</taxon>
        <taxon>Vertebrata</taxon>
        <taxon>Euteleostomi</taxon>
        <taxon>Mammalia</taxon>
        <taxon>Eutheria</taxon>
        <taxon>Laurasiatheria</taxon>
        <taxon>Eulipotyphla</taxon>
        <taxon>Talpidae</taxon>
        <taxon>Galemys</taxon>
    </lineage>
</organism>
<dbReference type="GO" id="GO:0006508">
    <property type="term" value="P:proteolysis"/>
    <property type="evidence" value="ECO:0007669"/>
    <property type="project" value="UniProtKB-KW"/>
</dbReference>
<feature type="chain" id="PRO_5035169978" description="chymotrypsin" evidence="10">
    <location>
        <begin position="19"/>
        <end position="443"/>
    </location>
</feature>
<dbReference type="SMART" id="SM00020">
    <property type="entry name" value="Tryp_SPc"/>
    <property type="match status" value="2"/>
</dbReference>
<dbReference type="GO" id="GO:0004252">
    <property type="term" value="F:serine-type endopeptidase activity"/>
    <property type="evidence" value="ECO:0007669"/>
    <property type="project" value="UniProtKB-EC"/>
</dbReference>
<dbReference type="Pfam" id="PF00089">
    <property type="entry name" value="Trypsin"/>
    <property type="match status" value="2"/>
</dbReference>
<reference evidence="12" key="1">
    <citation type="journal article" date="2021" name="Evol. Appl.">
        <title>The genome of the Pyrenean desman and the effects of bottlenecks and inbreeding on the genomic landscape of an endangered species.</title>
        <authorList>
            <person name="Escoda L."/>
            <person name="Castresana J."/>
        </authorList>
    </citation>
    <scope>NUCLEOTIDE SEQUENCE</scope>
    <source>
        <strain evidence="12">IBE-C5619</strain>
    </source>
</reference>
<keyword evidence="5" id="KW-0378">Hydrolase</keyword>
<protein>
    <recommendedName>
        <fullName evidence="9">chymotrypsin</fullName>
        <ecNumber evidence="9">3.4.21.1</ecNumber>
    </recommendedName>
</protein>
<feature type="domain" description="Peptidase S1" evidence="11">
    <location>
        <begin position="264"/>
        <end position="443"/>
    </location>
</feature>
<evidence type="ECO:0000313" key="13">
    <source>
        <dbReference type="Proteomes" id="UP000700334"/>
    </source>
</evidence>
<dbReference type="EMBL" id="JAGFMF010012287">
    <property type="protein sequence ID" value="KAG8504617.1"/>
    <property type="molecule type" value="Genomic_DNA"/>
</dbReference>
<dbReference type="PANTHER" id="PTHR24250:SF65">
    <property type="entry name" value="CHYMOTRYPSINOGEN B"/>
    <property type="match status" value="1"/>
</dbReference>
<evidence type="ECO:0000256" key="10">
    <source>
        <dbReference type="SAM" id="SignalP"/>
    </source>
</evidence>
<dbReference type="PROSITE" id="PS00134">
    <property type="entry name" value="TRYPSIN_HIS"/>
    <property type="match status" value="1"/>
</dbReference>
<dbReference type="InterPro" id="IPR001314">
    <property type="entry name" value="Peptidase_S1A"/>
</dbReference>
<dbReference type="EC" id="3.4.21.1" evidence="9"/>
<dbReference type="InterPro" id="IPR009003">
    <property type="entry name" value="Peptidase_S1_PA"/>
</dbReference>
<evidence type="ECO:0000256" key="5">
    <source>
        <dbReference type="ARBA" id="ARBA00022801"/>
    </source>
</evidence>
<accession>A0A8J5ZMZ9</accession>
<keyword evidence="7" id="KW-0865">Zymogen</keyword>
<keyword evidence="6" id="KW-0720">Serine protease</keyword>
<dbReference type="AlphaFoldDB" id="A0A8J5ZMZ9"/>
<dbReference type="Proteomes" id="UP000700334">
    <property type="component" value="Unassembled WGS sequence"/>
</dbReference>
<keyword evidence="10" id="KW-0732">Signal</keyword>
<dbReference type="PANTHER" id="PTHR24250">
    <property type="entry name" value="CHYMOTRYPSIN-RELATED"/>
    <property type="match status" value="1"/>
</dbReference>
<evidence type="ECO:0000256" key="8">
    <source>
        <dbReference type="ARBA" id="ARBA00023157"/>
    </source>
</evidence>
<dbReference type="OrthoDB" id="5597713at2759"/>
<evidence type="ECO:0000313" key="12">
    <source>
        <dbReference type="EMBL" id="KAG8504617.1"/>
    </source>
</evidence>
<dbReference type="InterPro" id="IPR001254">
    <property type="entry name" value="Trypsin_dom"/>
</dbReference>
<dbReference type="CDD" id="cd00190">
    <property type="entry name" value="Tryp_SPc"/>
    <property type="match status" value="2"/>
</dbReference>
<evidence type="ECO:0000256" key="7">
    <source>
        <dbReference type="ARBA" id="ARBA00023145"/>
    </source>
</evidence>
<evidence type="ECO:0000259" key="11">
    <source>
        <dbReference type="PROSITE" id="PS50240"/>
    </source>
</evidence>
<proteinExistence type="predicted"/>
<name>A0A8J5ZMZ9_GALPY</name>
<evidence type="ECO:0000256" key="6">
    <source>
        <dbReference type="ARBA" id="ARBA00022825"/>
    </source>
</evidence>
<evidence type="ECO:0000256" key="3">
    <source>
        <dbReference type="ARBA" id="ARBA00022670"/>
    </source>
</evidence>
<dbReference type="FunFam" id="2.40.10.10:FF:000181">
    <property type="entry name" value="Chymotrypsinogen A"/>
    <property type="match status" value="1"/>
</dbReference>
<evidence type="ECO:0000256" key="1">
    <source>
        <dbReference type="ARBA" id="ARBA00004239"/>
    </source>
</evidence>
<dbReference type="InterPro" id="IPR043504">
    <property type="entry name" value="Peptidase_S1_PA_chymotrypsin"/>
</dbReference>
<sequence>MALLWLLSCFALIGASFGSGAPASDPELSIMPRVINGMDAVTMYPWHVSLEDPSGKLLCGGSLIGQNWVITAANCNIRVYDWVVAGLHDRKKYGNKIQYIKIGKIFRHPEFNLSTLYADVALLKLTTNIGIQRTVAPVALPTADDTFPVGSECKIMGWGTVRHNSRRRPDKLQEATVPILSKARCRQHWGRELPSDMLCIGANGVSCWSGDVGGSLVCKKNGVWTLAGVIIDACSGAPAGDPELSIMPRIINGMDAVTVYPWHVSVEEPSGNLLCGGSLISQNWVITAAHCNIRANDWVVAGLHDRRKYGNKIQYIKISKVIRHPKFNNNTLYADVALLKLTTNIGIQRTVAPVALPTVYDRLGSEGECPDVLLSVSAGRRRPDKLQEATVPILSKARCRQHWGYQLLSDTLCVGANGASSWKVRVLHPAPQIFPSSPLLMES</sequence>
<dbReference type="PRINTS" id="PR00722">
    <property type="entry name" value="CHYMOTRYPSIN"/>
</dbReference>
<feature type="signal peptide" evidence="10">
    <location>
        <begin position="1"/>
        <end position="18"/>
    </location>
</feature>
<keyword evidence="2" id="KW-0964">Secreted</keyword>
<dbReference type="FunFam" id="2.40.10.10:FF:000118">
    <property type="entry name" value="Chymotrypsinogen A"/>
    <property type="match status" value="1"/>
</dbReference>
<comment type="caution">
    <text evidence="12">The sequence shown here is derived from an EMBL/GenBank/DDBJ whole genome shotgun (WGS) entry which is preliminary data.</text>
</comment>